<dbReference type="Gene3D" id="3.40.50.720">
    <property type="entry name" value="NAD(P)-binding Rossmann-like Domain"/>
    <property type="match status" value="1"/>
</dbReference>
<dbReference type="PANTHER" id="PTHR42760">
    <property type="entry name" value="SHORT-CHAIN DEHYDROGENASES/REDUCTASES FAMILY MEMBER"/>
    <property type="match status" value="1"/>
</dbReference>
<dbReference type="InterPro" id="IPR002347">
    <property type="entry name" value="SDR_fam"/>
</dbReference>
<dbReference type="Proteomes" id="UP000306441">
    <property type="component" value="Unassembled WGS sequence"/>
</dbReference>
<protein>
    <submittedName>
        <fullName evidence="2">SDR family oxidoreductase</fullName>
    </submittedName>
</protein>
<keyword evidence="3" id="KW-1185">Reference proteome</keyword>
<dbReference type="RefSeq" id="WP_136359728.1">
    <property type="nucleotide sequence ID" value="NZ_SSNY01000012.1"/>
</dbReference>
<organism evidence="2 3">
    <name type="scientific">Ollibium composti</name>
    <dbReference type="NCBI Taxonomy" id="2675109"/>
    <lineage>
        <taxon>Bacteria</taxon>
        <taxon>Pseudomonadati</taxon>
        <taxon>Pseudomonadota</taxon>
        <taxon>Alphaproteobacteria</taxon>
        <taxon>Hyphomicrobiales</taxon>
        <taxon>Phyllobacteriaceae</taxon>
        <taxon>Ollibium</taxon>
    </lineage>
</organism>
<dbReference type="PRINTS" id="PR00080">
    <property type="entry name" value="SDRFAMILY"/>
</dbReference>
<comment type="caution">
    <text evidence="2">The sequence shown here is derived from an EMBL/GenBank/DDBJ whole genome shotgun (WGS) entry which is preliminary data.</text>
</comment>
<dbReference type="Pfam" id="PF13561">
    <property type="entry name" value="adh_short_C2"/>
    <property type="match status" value="1"/>
</dbReference>
<gene>
    <name evidence="2" type="ORF">E6C48_18870</name>
</gene>
<dbReference type="PRINTS" id="PR00081">
    <property type="entry name" value="GDHRDH"/>
</dbReference>
<dbReference type="SUPFAM" id="SSF51735">
    <property type="entry name" value="NAD(P)-binding Rossmann-fold domains"/>
    <property type="match status" value="1"/>
</dbReference>
<dbReference type="PROSITE" id="PS00061">
    <property type="entry name" value="ADH_SHORT"/>
    <property type="match status" value="1"/>
</dbReference>
<comment type="similarity">
    <text evidence="1">Belongs to the short-chain dehydrogenases/reductases (SDR) family.</text>
</comment>
<dbReference type="EMBL" id="SSNY01000012">
    <property type="protein sequence ID" value="THF55304.1"/>
    <property type="molecule type" value="Genomic_DNA"/>
</dbReference>
<dbReference type="InterPro" id="IPR036291">
    <property type="entry name" value="NAD(P)-bd_dom_sf"/>
</dbReference>
<evidence type="ECO:0000256" key="1">
    <source>
        <dbReference type="ARBA" id="ARBA00006484"/>
    </source>
</evidence>
<name>A0ABY2Q3V9_9HYPH</name>
<reference evidence="2 3" key="1">
    <citation type="submission" date="2019-04" db="EMBL/GenBank/DDBJ databases">
        <title>Mesorhizobium composti sp. nov., isolated from compost.</title>
        <authorList>
            <person name="Lin S.-Y."/>
            <person name="Hameed A."/>
            <person name="Hsieh Y.-T."/>
            <person name="Young C.-C."/>
        </authorList>
    </citation>
    <scope>NUCLEOTIDE SEQUENCE [LARGE SCALE GENOMIC DNA]</scope>
    <source>
        <strain evidence="2 3">CC-YTH430</strain>
    </source>
</reference>
<sequence length="248" mass="25311">MLADRIAVVTGAGQGNGAAIAKGLAAAGAGVVAVDVNAEPASATAEAIRQAGGQAWWFQLDVTDEAGCHAVAGEVAREIGDASIVVNNAGICPRHTIDDPGLRAMWNAALDVNLTGTLNVSLAFLPQLRKTRGAIVNIASIASFLSTSTSVGYTASKAGVRMLTLNLAQELAKDGIRVNAIAPGAMATPMTEATRNDPARLKSFLGRIPLGRMGEPEELVGPAVFLASPMSSYVTGTVLVVDGGYMAL</sequence>
<dbReference type="InterPro" id="IPR020904">
    <property type="entry name" value="Sc_DH/Rdtase_CS"/>
</dbReference>
<evidence type="ECO:0000313" key="3">
    <source>
        <dbReference type="Proteomes" id="UP000306441"/>
    </source>
</evidence>
<evidence type="ECO:0000313" key="2">
    <source>
        <dbReference type="EMBL" id="THF55304.1"/>
    </source>
</evidence>
<dbReference type="PANTHER" id="PTHR42760:SF135">
    <property type="entry name" value="BLL7886 PROTEIN"/>
    <property type="match status" value="1"/>
</dbReference>
<proteinExistence type="inferred from homology"/>
<accession>A0ABY2Q3V9</accession>